<name>Q95PY4_CAEEL</name>
<dbReference type="GO" id="GO:0032543">
    <property type="term" value="P:mitochondrial translation"/>
    <property type="evidence" value="ECO:0000250"/>
    <property type="project" value="UniProtKB"/>
</dbReference>
<evidence type="ECO:0000313" key="3">
    <source>
        <dbReference type="EMBL" id="CCD69198.1"/>
    </source>
</evidence>
<organism evidence="3 4">
    <name type="scientific">Caenorhabditis elegans</name>
    <dbReference type="NCBI Taxonomy" id="6239"/>
    <lineage>
        <taxon>Eukaryota</taxon>
        <taxon>Metazoa</taxon>
        <taxon>Ecdysozoa</taxon>
        <taxon>Nematoda</taxon>
        <taxon>Chromadorea</taxon>
        <taxon>Rhabditida</taxon>
        <taxon>Rhabditina</taxon>
        <taxon>Rhabditomorpha</taxon>
        <taxon>Rhabditoidea</taxon>
        <taxon>Rhabditidae</taxon>
        <taxon>Peloderinae</taxon>
        <taxon>Caenorhabditis</taxon>
    </lineage>
</organism>
<dbReference type="UCSC" id="ZC262.8.2">
    <property type="organism name" value="c. elegans"/>
</dbReference>
<dbReference type="AGR" id="WB:WBGene00022583"/>
<evidence type="ECO:0000256" key="2">
    <source>
        <dbReference type="ARBA" id="ARBA00023274"/>
    </source>
</evidence>
<evidence type="ECO:0000313" key="5">
    <source>
        <dbReference type="WormBase" id="ZC262.8"/>
    </source>
</evidence>
<protein>
    <submittedName>
        <fullName evidence="3">28S ribosomal protein S18a, mitochondrial</fullName>
    </submittedName>
</protein>
<dbReference type="SMR" id="Q95PY4"/>
<dbReference type="PhylomeDB" id="Q95PY4"/>
<dbReference type="PANTHER" id="PTHR13479:SF66">
    <property type="entry name" value="LARGE RIBOSOMAL SUBUNIT PROTEIN ML66"/>
    <property type="match status" value="1"/>
</dbReference>
<dbReference type="GO" id="GO:0006412">
    <property type="term" value="P:translation"/>
    <property type="evidence" value="ECO:0000318"/>
    <property type="project" value="GO_Central"/>
</dbReference>
<gene>
    <name evidence="5" type="primary">mrps-18a</name>
    <name evidence="3" type="synonym">mrps-18A</name>
    <name evidence="3" type="ORF">CELE_ZC262.8</name>
    <name evidence="5" type="ORF">ZC262.8</name>
</gene>
<dbReference type="GO" id="GO:0070181">
    <property type="term" value="F:small ribosomal subunit rRNA binding"/>
    <property type="evidence" value="ECO:0000318"/>
    <property type="project" value="GO_Central"/>
</dbReference>
<dbReference type="AlphaFoldDB" id="Q95PY4"/>
<dbReference type="Proteomes" id="UP000001940">
    <property type="component" value="Chromosome III"/>
</dbReference>
<evidence type="ECO:0000256" key="1">
    <source>
        <dbReference type="ARBA" id="ARBA00022980"/>
    </source>
</evidence>
<dbReference type="EMBL" id="BX284603">
    <property type="protein sequence ID" value="CCD69198.1"/>
    <property type="molecule type" value="Genomic_DNA"/>
</dbReference>
<dbReference type="CTD" id="176176"/>
<dbReference type="Bgee" id="WBGene00022583">
    <property type="expression patterns" value="Expressed in embryo and 3 other cell types or tissues"/>
</dbReference>
<dbReference type="SUPFAM" id="SSF46911">
    <property type="entry name" value="Ribosomal protein S18"/>
    <property type="match status" value="1"/>
</dbReference>
<dbReference type="PRO" id="PR:Q95PY4"/>
<dbReference type="eggNOG" id="KOG3162">
    <property type="taxonomic scope" value="Eukaryota"/>
</dbReference>
<dbReference type="Gene3D" id="4.10.640.10">
    <property type="entry name" value="Ribosomal protein S18"/>
    <property type="match status" value="1"/>
</dbReference>
<dbReference type="PeptideAtlas" id="Q95PY4"/>
<evidence type="ECO:0007829" key="6">
    <source>
        <dbReference type="PeptideAtlas" id="Q95PY4"/>
    </source>
</evidence>
<dbReference type="Reactome" id="R-CEL-5389840">
    <property type="pathway name" value="Mitochondrial translation elongation"/>
</dbReference>
<dbReference type="PANTHER" id="PTHR13479">
    <property type="entry name" value="30S RIBOSOMAL PROTEIN S18"/>
    <property type="match status" value="1"/>
</dbReference>
<proteinExistence type="evidence at protein level"/>
<dbReference type="FunFam" id="4.10.640.10:FF:000023">
    <property type="entry name" value="Mitochondrial Ribosomal Protein, Small"/>
    <property type="match status" value="1"/>
</dbReference>
<reference evidence="3 4" key="1">
    <citation type="journal article" date="1998" name="Science">
        <title>Genome sequence of the nematode C. elegans: a platform for investigating biology.</title>
        <authorList>
            <consortium name="The C. elegans sequencing consortium"/>
            <person name="Sulson J.E."/>
            <person name="Waterston R."/>
        </authorList>
    </citation>
    <scope>NUCLEOTIDE SEQUENCE [LARGE SCALE GENOMIC DNA]</scope>
    <source>
        <strain evidence="3 4">Bristol N2</strain>
    </source>
</reference>
<dbReference type="PaxDb" id="6239-ZC262.8.2"/>
<evidence type="ECO:0000313" key="4">
    <source>
        <dbReference type="Proteomes" id="UP000001940"/>
    </source>
</evidence>
<dbReference type="STRING" id="6239.ZC262.8.1"/>
<keyword evidence="2" id="KW-0687">Ribonucleoprotein</keyword>
<keyword evidence="6" id="KW-1267">Proteomics identification</keyword>
<dbReference type="HOGENOM" id="CLU_1556670_0_0_1"/>
<dbReference type="InParanoid" id="Q95PY4"/>
<dbReference type="InterPro" id="IPR036870">
    <property type="entry name" value="Ribosomal_bS18_sf"/>
</dbReference>
<dbReference type="InterPro" id="IPR001648">
    <property type="entry name" value="Ribosomal_bS18"/>
</dbReference>
<dbReference type="FunCoup" id="Q95PY4">
    <property type="interactions" value="371"/>
</dbReference>
<dbReference type="OrthoDB" id="10054543at2759"/>
<dbReference type="OMA" id="LRMERCV"/>
<dbReference type="Reactome" id="R-CEL-9937383">
    <property type="pathway name" value="Mitochondrial ribosome-associated quality control"/>
</dbReference>
<dbReference type="Reactome" id="R-CEL-5419276">
    <property type="pathway name" value="Mitochondrial translation termination"/>
</dbReference>
<dbReference type="Pfam" id="PF01084">
    <property type="entry name" value="Ribosomal_S18"/>
    <property type="match status" value="1"/>
</dbReference>
<dbReference type="GO" id="GO:0005763">
    <property type="term" value="C:mitochondrial small ribosomal subunit"/>
    <property type="evidence" value="ECO:0000250"/>
    <property type="project" value="UniProtKB"/>
</dbReference>
<sequence>MQMLRLYASNCAGKIKAAVETASRLQSTASGAAGHKFQTKEDKKEGTTYISMEKVTDSRGARKDDELCSLCTCNVPIKLTYKDVLILEQFMRDDGTVLPRQLTGLCKKQQLRMERCVMQAFWSGLFGDKYGTEADRAGYKRFNRYWKDDMSMYQLETKQRHGTWFYIKRYPTKNQQLFKNPLN</sequence>
<keyword evidence="4" id="KW-1185">Reference proteome</keyword>
<dbReference type="WormBase" id="ZC262.8">
    <property type="protein sequence ID" value="CE29618"/>
    <property type="gene ID" value="WBGene00022583"/>
    <property type="gene designation" value="mrps-18A"/>
</dbReference>
<dbReference type="GeneID" id="176176"/>
<dbReference type="KEGG" id="cel:CELE_ZC262.8"/>
<dbReference type="RefSeq" id="NP_498835.1">
    <property type="nucleotide sequence ID" value="NM_066434.5"/>
</dbReference>
<keyword evidence="1 3" id="KW-0689">Ribosomal protein</keyword>
<dbReference type="GO" id="GO:0003735">
    <property type="term" value="F:structural constituent of ribosome"/>
    <property type="evidence" value="ECO:0000250"/>
    <property type="project" value="UniProtKB"/>
</dbReference>
<accession>Q95PY4</accession>